<comment type="function">
    <text evidence="9">Transcription factor that binds specifically to a 5'-AA[AG]G-3' consensus core sequence.</text>
</comment>
<keyword evidence="1 9" id="KW-0479">Metal-binding</keyword>
<evidence type="ECO:0000256" key="9">
    <source>
        <dbReference type="RuleBase" id="RU369094"/>
    </source>
</evidence>
<keyword evidence="13" id="KW-1185">Reference proteome</keyword>
<dbReference type="Gramene" id="TraesROB_scaffold_010210_01G000100.1">
    <property type="protein sequence ID" value="TraesROB_scaffold_010210_01G000100.1"/>
    <property type="gene ID" value="TraesROB_scaffold_010210_01G000100"/>
</dbReference>
<evidence type="ECO:0000256" key="8">
    <source>
        <dbReference type="PROSITE-ProRule" id="PRU00071"/>
    </source>
</evidence>
<feature type="compositionally biased region" description="Low complexity" evidence="10">
    <location>
        <begin position="243"/>
        <end position="254"/>
    </location>
</feature>
<feature type="compositionally biased region" description="Gly residues" evidence="10">
    <location>
        <begin position="108"/>
        <end position="120"/>
    </location>
</feature>
<protein>
    <recommendedName>
        <fullName evidence="9">Dof zinc finger protein</fullName>
    </recommendedName>
</protein>
<dbReference type="Gramene" id="TraesCS5A03G1127800.1">
    <property type="protein sequence ID" value="TraesCS5A03G1127800.1.CDS"/>
    <property type="gene ID" value="TraesCS5A03G1127800"/>
</dbReference>
<gene>
    <name evidence="12" type="primary">LOC123105668</name>
</gene>
<dbReference type="Gramene" id="TraesNOR5A03G02784170.1">
    <property type="protein sequence ID" value="TraesNOR5A03G02784170.1"/>
    <property type="gene ID" value="TraesNOR5A03G02784170"/>
</dbReference>
<evidence type="ECO:0000256" key="5">
    <source>
        <dbReference type="ARBA" id="ARBA00023125"/>
    </source>
</evidence>
<dbReference type="GO" id="GO:0003677">
    <property type="term" value="F:DNA binding"/>
    <property type="evidence" value="ECO:0007669"/>
    <property type="project" value="UniProtKB-UniRule"/>
</dbReference>
<proteinExistence type="predicted"/>
<dbReference type="Proteomes" id="UP000019116">
    <property type="component" value="Chromosome 5A"/>
</dbReference>
<evidence type="ECO:0000256" key="7">
    <source>
        <dbReference type="ARBA" id="ARBA00023242"/>
    </source>
</evidence>
<dbReference type="GeneID" id="123105668"/>
<feature type="compositionally biased region" description="Low complexity" evidence="10">
    <location>
        <begin position="64"/>
        <end position="76"/>
    </location>
</feature>
<keyword evidence="2 8" id="KW-0863">Zinc-finger</keyword>
<keyword evidence="6 9" id="KW-0804">Transcription</keyword>
<dbReference type="PANTHER" id="PTHR31992:SF351">
    <property type="entry name" value="DOF ZINC FINGER PROTEIN"/>
    <property type="match status" value="1"/>
</dbReference>
<dbReference type="Gramene" id="TraesCLE_scaffold_028922_01G000100.1">
    <property type="protein sequence ID" value="TraesCLE_scaffold_028922_01G000100.1"/>
    <property type="gene ID" value="TraesCLE_scaffold_028922_01G000100"/>
</dbReference>
<reference evidence="12" key="1">
    <citation type="submission" date="2018-08" db="EMBL/GenBank/DDBJ databases">
        <authorList>
            <person name="Rossello M."/>
        </authorList>
    </citation>
    <scope>NUCLEOTIDE SEQUENCE [LARGE SCALE GENOMIC DNA]</scope>
    <source>
        <strain evidence="12">cv. Chinese Spring</strain>
    </source>
</reference>
<feature type="compositionally biased region" description="Low complexity" evidence="10">
    <location>
        <begin position="21"/>
        <end position="39"/>
    </location>
</feature>
<dbReference type="GO" id="GO:0008270">
    <property type="term" value="F:zinc ion binding"/>
    <property type="evidence" value="ECO:0007669"/>
    <property type="project" value="UniProtKB-KW"/>
</dbReference>
<dbReference type="Gramene" id="TraesARI5A03G02802570.1">
    <property type="protein sequence ID" value="TraesARI5A03G02802570.1"/>
    <property type="gene ID" value="TraesARI5A03G02802570"/>
</dbReference>
<dbReference type="STRING" id="4565.A0A3B6KSD2"/>
<feature type="compositionally biased region" description="Gly residues" evidence="10">
    <location>
        <begin position="441"/>
        <end position="451"/>
    </location>
</feature>
<sequence length="467" mass="47910">MVFSSVPLYHDPPNWNQNHNQQQQQQQLQQQQQQQQQQLSHHGQMFASGGGGGGVDMHHHHHQQQQQQQYQQQQQHQHQHQLRPPVPPPGALMAPRPDGMGSAVALSGAGGGGGGAGGGPTGGAVVRPGSMTDRARMAKIPQPEPGLKCPRCESTNTKFCYFNNYSLTQPRHFCKTCRRYWTRGGTLRNVPVGGGCRRNKRTKSSKSSSSAASASGGGTSSSTTSSTTTAGGANGNGNGNGNRNGSSAAAAAGAMMSSQGQGHAQMPFFGSLHPLGAGSGDHYGTGASRLGFPGLINSLDPVDYQLGGGGAAAAAMGLSEQWRLPQMQQFPFLGRADGMHQQQQQMAGLYPFDATDASGFAGEMMGGVGGSKQLVPGSAGLITQLASVKMEDNPPSNNAMAGAASAREFLGLPGNIQFWGGGNNGAGGNDNGGSHSSGTVAPGGAGGGGGWVDQLPGFNSSSSGNIL</sequence>
<dbReference type="AlphaFoldDB" id="A0A3B6KSD2"/>
<dbReference type="EnsemblPlants" id="TraesCS5A02G479400.1">
    <property type="protein sequence ID" value="TraesCS5A02G479400.1"/>
    <property type="gene ID" value="TraesCS5A02G479400"/>
</dbReference>
<organism evidence="12">
    <name type="scientific">Triticum aestivum</name>
    <name type="common">Wheat</name>
    <dbReference type="NCBI Taxonomy" id="4565"/>
    <lineage>
        <taxon>Eukaryota</taxon>
        <taxon>Viridiplantae</taxon>
        <taxon>Streptophyta</taxon>
        <taxon>Embryophyta</taxon>
        <taxon>Tracheophyta</taxon>
        <taxon>Spermatophyta</taxon>
        <taxon>Magnoliopsida</taxon>
        <taxon>Liliopsida</taxon>
        <taxon>Poales</taxon>
        <taxon>Poaceae</taxon>
        <taxon>BOP clade</taxon>
        <taxon>Pooideae</taxon>
        <taxon>Triticodae</taxon>
        <taxon>Triticeae</taxon>
        <taxon>Triticinae</taxon>
        <taxon>Triticum</taxon>
    </lineage>
</organism>
<name>A0A3B6KSD2_WHEAT</name>
<feature type="region of interest" description="Disordered" evidence="10">
    <location>
        <begin position="11"/>
        <end position="120"/>
    </location>
</feature>
<keyword evidence="5 8" id="KW-0238">DNA-binding</keyword>
<dbReference type="Gramene" id="TraesSYM5A03G02789860.1">
    <property type="protein sequence ID" value="TraesSYM5A03G02789860.1"/>
    <property type="gene ID" value="TraesSYM5A03G02789860"/>
</dbReference>
<comment type="subcellular location">
    <subcellularLocation>
        <location evidence="8 9">Nucleus</location>
    </subcellularLocation>
</comment>
<accession>A0A3B6KSD2</accession>
<dbReference type="PANTHER" id="PTHR31992">
    <property type="entry name" value="DOF ZINC FINGER PROTEIN DOF1.4-RELATED"/>
    <property type="match status" value="1"/>
</dbReference>
<keyword evidence="4 9" id="KW-0805">Transcription regulation</keyword>
<evidence type="ECO:0000256" key="10">
    <source>
        <dbReference type="SAM" id="MobiDB-lite"/>
    </source>
</evidence>
<feature type="compositionally biased region" description="Gly residues" evidence="10">
    <location>
        <begin position="232"/>
        <end position="242"/>
    </location>
</feature>
<dbReference type="PROSITE" id="PS01361">
    <property type="entry name" value="ZF_DOF_1"/>
    <property type="match status" value="1"/>
</dbReference>
<dbReference type="GO" id="GO:0003700">
    <property type="term" value="F:DNA-binding transcription factor activity"/>
    <property type="evidence" value="ECO:0007669"/>
    <property type="project" value="UniProtKB-UniRule"/>
</dbReference>
<evidence type="ECO:0000256" key="4">
    <source>
        <dbReference type="ARBA" id="ARBA00023015"/>
    </source>
</evidence>
<feature type="compositionally biased region" description="Low complexity" evidence="10">
    <location>
        <begin position="91"/>
        <end position="107"/>
    </location>
</feature>
<dbReference type="Gramene" id="TraesCS5A02G479400.1">
    <property type="protein sequence ID" value="TraesCS5A02G479400.1"/>
    <property type="gene ID" value="TraesCS5A02G479400"/>
</dbReference>
<dbReference type="InterPro" id="IPR003851">
    <property type="entry name" value="Znf_Dof"/>
</dbReference>
<dbReference type="Gramene" id="TraesJUL5A03G02779180.1">
    <property type="protein sequence ID" value="TraesJUL5A03G02779180.1"/>
    <property type="gene ID" value="TraesJUL5A03G02779180"/>
</dbReference>
<feature type="region of interest" description="Disordered" evidence="10">
    <location>
        <begin position="188"/>
        <end position="257"/>
    </location>
</feature>
<evidence type="ECO:0000256" key="1">
    <source>
        <dbReference type="ARBA" id="ARBA00022723"/>
    </source>
</evidence>
<dbReference type="Pfam" id="PF02701">
    <property type="entry name" value="Zn_ribbon_Dof"/>
    <property type="match status" value="1"/>
</dbReference>
<evidence type="ECO:0000313" key="13">
    <source>
        <dbReference type="Proteomes" id="UP000019116"/>
    </source>
</evidence>
<evidence type="ECO:0000313" key="12">
    <source>
        <dbReference type="EnsemblPlants" id="TraesCS5A02G479400.1"/>
    </source>
</evidence>
<dbReference type="Gramene" id="TraesLAC5A03G02714410.1">
    <property type="protein sequence ID" value="TraesLAC5A03G02714410.1"/>
    <property type="gene ID" value="TraesLAC5A03G02714410"/>
</dbReference>
<evidence type="ECO:0000256" key="6">
    <source>
        <dbReference type="ARBA" id="ARBA00023163"/>
    </source>
</evidence>
<evidence type="ECO:0000256" key="2">
    <source>
        <dbReference type="ARBA" id="ARBA00022771"/>
    </source>
</evidence>
<dbReference type="OrthoDB" id="1927254at2759"/>
<feature type="domain" description="Dof-type" evidence="11">
    <location>
        <begin position="147"/>
        <end position="201"/>
    </location>
</feature>
<dbReference type="GO" id="GO:0005634">
    <property type="term" value="C:nucleus"/>
    <property type="evidence" value="ECO:0007669"/>
    <property type="project" value="UniProtKB-SubCell"/>
</dbReference>
<dbReference type="Gramene" id="TraesCAD_scaffold_028439_01G000100.1">
    <property type="protein sequence ID" value="TraesCAD_scaffold_028439_01G000100.1"/>
    <property type="gene ID" value="TraesCAD_scaffold_028439_01G000100"/>
</dbReference>
<feature type="compositionally biased region" description="Polar residues" evidence="10">
    <location>
        <begin position="457"/>
        <end position="467"/>
    </location>
</feature>
<dbReference type="InterPro" id="IPR045174">
    <property type="entry name" value="Dof"/>
</dbReference>
<feature type="region of interest" description="Disordered" evidence="10">
    <location>
        <begin position="423"/>
        <end position="467"/>
    </location>
</feature>
<dbReference type="OMA" id="HHGGLMA"/>
<dbReference type="KEGG" id="taes:123105668"/>
<reference evidence="12" key="2">
    <citation type="submission" date="2018-10" db="UniProtKB">
        <authorList>
            <consortium name="EnsemblPlants"/>
        </authorList>
    </citation>
    <scope>IDENTIFICATION</scope>
</reference>
<feature type="compositionally biased region" description="Low complexity" evidence="10">
    <location>
        <begin position="205"/>
        <end position="231"/>
    </location>
</feature>
<evidence type="ECO:0000259" key="11">
    <source>
        <dbReference type="PROSITE" id="PS50884"/>
    </source>
</evidence>
<keyword evidence="7 8" id="KW-0539">Nucleus</keyword>
<dbReference type="Gramene" id="TraesWEE_scaffold_028136_01G000100.1">
    <property type="protein sequence ID" value="TraesWEE_scaffold_028136_01G000100.1"/>
    <property type="gene ID" value="TraesWEE_scaffold_028136_01G000100"/>
</dbReference>
<evidence type="ECO:0000256" key="3">
    <source>
        <dbReference type="ARBA" id="ARBA00022833"/>
    </source>
</evidence>
<dbReference type="Gramene" id="TraesLDM5A03G02763100.1">
    <property type="protein sequence ID" value="TraesLDM5A03G02763100.1"/>
    <property type="gene ID" value="TraesLDM5A03G02763100"/>
</dbReference>
<dbReference type="RefSeq" id="XP_044383710.1">
    <property type="nucleotide sequence ID" value="XM_044527775.1"/>
</dbReference>
<dbReference type="PROSITE" id="PS50884">
    <property type="entry name" value="ZF_DOF_2"/>
    <property type="match status" value="1"/>
</dbReference>
<keyword evidence="3 9" id="KW-0862">Zinc</keyword>